<gene>
    <name evidence="2" type="ordered locus">Hsero_0798</name>
</gene>
<dbReference type="EMBL" id="CP002039">
    <property type="protein sequence ID" value="ADJ62317.1"/>
    <property type="molecule type" value="Genomic_DNA"/>
</dbReference>
<protein>
    <submittedName>
        <fullName evidence="2">Uncharacterized protein</fullName>
    </submittedName>
</protein>
<dbReference type="GeneID" id="29393894"/>
<dbReference type="Proteomes" id="UP000000329">
    <property type="component" value="Chromosome"/>
</dbReference>
<organism evidence="2 3">
    <name type="scientific">Herbaspirillum seropedicae (strain SmR1)</name>
    <dbReference type="NCBI Taxonomy" id="757424"/>
    <lineage>
        <taxon>Bacteria</taxon>
        <taxon>Pseudomonadati</taxon>
        <taxon>Pseudomonadota</taxon>
        <taxon>Betaproteobacteria</taxon>
        <taxon>Burkholderiales</taxon>
        <taxon>Oxalobacteraceae</taxon>
        <taxon>Herbaspirillum</taxon>
    </lineage>
</organism>
<keyword evidence="3" id="KW-1185">Reference proteome</keyword>
<feature type="region of interest" description="Disordered" evidence="1">
    <location>
        <begin position="119"/>
        <end position="139"/>
    </location>
</feature>
<dbReference type="HOGENOM" id="CLU_1523135_0_0_4"/>
<proteinExistence type="predicted"/>
<dbReference type="KEGG" id="hse:Hsero_0798"/>
<dbReference type="OrthoDB" id="8724798at2"/>
<evidence type="ECO:0000313" key="2">
    <source>
        <dbReference type="EMBL" id="ADJ62317.1"/>
    </source>
</evidence>
<dbReference type="STRING" id="757424.Hsero_0798"/>
<feature type="region of interest" description="Disordered" evidence="1">
    <location>
        <begin position="1"/>
        <end position="82"/>
    </location>
</feature>
<evidence type="ECO:0000256" key="1">
    <source>
        <dbReference type="SAM" id="MobiDB-lite"/>
    </source>
</evidence>
<dbReference type="RefSeq" id="WP_013232834.1">
    <property type="nucleotide sequence ID" value="NC_014323.1"/>
</dbReference>
<accession>D8IZJ7</accession>
<name>D8IZJ7_HERSS</name>
<sequence length="176" mass="17978">MARPPDLSELVNTRPPAPRRPRASAEEPPAQRSAPSPPAEPASRYGPESEVPLGDAAPARGVEPVIEPEIESARSPASVPIGRGEAGQELIIGSGDRAHHLALAPGVGHSVLRAPRPLRGREGGGAPAPGEPLIARSPPGSRADCRRRCGLGACCDPASELGCGGLHCAGGRYVTL</sequence>
<evidence type="ECO:0000313" key="3">
    <source>
        <dbReference type="Proteomes" id="UP000000329"/>
    </source>
</evidence>
<reference evidence="2 3" key="1">
    <citation type="submission" date="2010-04" db="EMBL/GenBank/DDBJ databases">
        <title>The genome of Herbaspirillum seropedicae SmR1, an endophytic, nitrogen-fixing, plant-growth promoting beta-Proteobacteria.</title>
        <authorList>
            <person name="Pedrosa F.O."/>
            <person name="Monteiro R.A."/>
            <person name="Wassem R."/>
            <person name="Cruz L.M."/>
            <person name="Ayub R.A."/>
            <person name="Colauto N.B."/>
            <person name="Fernandez M.A."/>
            <person name="Fungaro M.H.P."/>
            <person name="Grisard E.C."/>
            <person name="Hungria M."/>
            <person name="Madeira H.M.F."/>
            <person name="Nodari R.O."/>
            <person name="Osaku C.A."/>
            <person name="Petzl-Erler M.L."/>
            <person name="Terenzi H."/>
            <person name="Vieira L.G.E."/>
            <person name="Almeida M.I.M."/>
            <person name="Alves L.R."/>
            <person name="Arantes O.M.N."/>
            <person name="Balsanelli E."/>
            <person name="Barcellos F.G."/>
            <person name="Baura V.A."/>
            <person name="Binde D.R."/>
            <person name="Campo R.J."/>
            <person name="Chubatsu L.S."/>
            <person name="Chueire L.M.O."/>
            <person name="Ciferri R.R."/>
            <person name="Correa L.C."/>
            <person name="da Conceicao Silva J.L."/>
            <person name="Dabul A.N.G."/>
            <person name="Dambros B.P."/>
            <person name="Faoro H."/>
            <person name="Favetti A."/>
            <person name="Friedermann G."/>
            <person name="Furlaneto M.C."/>
            <person name="Gasques L.S."/>
            <person name="Gimenes C.C.T."/>
            <person name="Gioppo N.M.R."/>
            <person name="Glienke-Blanco C."/>
            <person name="Godoy L.P."/>
            <person name="Guerra M.P."/>
            <person name="Karp S."/>
            <person name="Kava-Cordeiro V."/>
            <person name="Margarido V.P."/>
            <person name="Mathioni S.M."/>
            <person name="Menck-Soares M.A."/>
            <person name="Murace N.K."/>
            <person name="Nicolas M.F."/>
            <person name="Oliveira C.E.C."/>
            <person name="Pagnan N.A.B."/>
            <person name="Pamphile J.A."/>
            <person name="Patussi E.V."/>
            <person name="Pereira L.F.P."/>
            <person name="Pereira-Ferrari L."/>
            <person name="Pinto F.G.S."/>
            <person name="Precoma C."/>
            <person name="Prioli A.J."/>
            <person name="Prioli S.M.A.P."/>
            <person name="Raittz R.T."/>
            <person name="Ramos H.J.O."/>
            <person name="Ribeiro E.M.S.F."/>
            <person name="Rigo L.U."/>
            <person name="Rocha C.L.M.S.C."/>
            <person name="Rocha S.N."/>
            <person name="Santos K."/>
            <person name="Satori D."/>
            <person name="Silva A.G."/>
            <person name="Simao R.C.G."/>
            <person name="Soares M.A.M."/>
            <person name="Souza E.M."/>
            <person name="Steffens M.B.R."/>
            <person name="Steindel M."/>
            <person name="Tadra-Sfeir M.Z."/>
            <person name="Takahashi E.K."/>
            <person name="Torres R.A."/>
            <person name="Valle J.S."/>
            <person name="Vernal J.I."/>
            <person name="Vilas-Boas L.A."/>
            <person name="Watanabe M.A.E."/>
            <person name="Weiss V.A."/>
            <person name="Yates M.A."/>
            <person name="Souza E.M."/>
        </authorList>
    </citation>
    <scope>NUCLEOTIDE SEQUENCE [LARGE SCALE GENOMIC DNA]</scope>
    <source>
        <strain evidence="2 3">SmR1</strain>
    </source>
</reference>
<dbReference type="AlphaFoldDB" id="D8IZJ7"/>